<name>A0A9P1MWK9_9PELO</name>
<evidence type="ECO:0000313" key="2">
    <source>
        <dbReference type="Proteomes" id="UP001152747"/>
    </source>
</evidence>
<dbReference type="Proteomes" id="UP001152747">
    <property type="component" value="Unassembled WGS sequence"/>
</dbReference>
<gene>
    <name evidence="1" type="ORF">CAMP_LOCUS1231</name>
</gene>
<dbReference type="EMBL" id="CANHGI010000001">
    <property type="protein sequence ID" value="CAI5438594.1"/>
    <property type="molecule type" value="Genomic_DNA"/>
</dbReference>
<reference evidence="1" key="1">
    <citation type="submission" date="2022-11" db="EMBL/GenBank/DDBJ databases">
        <authorList>
            <person name="Kikuchi T."/>
        </authorList>
    </citation>
    <scope>NUCLEOTIDE SEQUENCE</scope>
    <source>
        <strain evidence="1">PS1010</strain>
    </source>
</reference>
<keyword evidence="2" id="KW-1185">Reference proteome</keyword>
<proteinExistence type="predicted"/>
<sequence>MKKFKKLLLFLVLLYSTCSILSFISLMKKNYDLGWPMDLSELIIEKNAGKVLDDWIVYRMEFKDFDYSENERKNNEILSKKRKIFMRNSIRNYNHQYYHSKLGIKKRIRR</sequence>
<dbReference type="AlphaFoldDB" id="A0A9P1MWK9"/>
<accession>A0A9P1MWK9</accession>
<protein>
    <submittedName>
        <fullName evidence="1">Uncharacterized protein</fullName>
    </submittedName>
</protein>
<evidence type="ECO:0000313" key="1">
    <source>
        <dbReference type="EMBL" id="CAI5438594.1"/>
    </source>
</evidence>
<comment type="caution">
    <text evidence="1">The sequence shown here is derived from an EMBL/GenBank/DDBJ whole genome shotgun (WGS) entry which is preliminary data.</text>
</comment>
<organism evidence="1 2">
    <name type="scientific">Caenorhabditis angaria</name>
    <dbReference type="NCBI Taxonomy" id="860376"/>
    <lineage>
        <taxon>Eukaryota</taxon>
        <taxon>Metazoa</taxon>
        <taxon>Ecdysozoa</taxon>
        <taxon>Nematoda</taxon>
        <taxon>Chromadorea</taxon>
        <taxon>Rhabditida</taxon>
        <taxon>Rhabditina</taxon>
        <taxon>Rhabditomorpha</taxon>
        <taxon>Rhabditoidea</taxon>
        <taxon>Rhabditidae</taxon>
        <taxon>Peloderinae</taxon>
        <taxon>Caenorhabditis</taxon>
    </lineage>
</organism>
<dbReference type="OrthoDB" id="5850163at2759"/>